<dbReference type="AlphaFoldDB" id="A0A4P6YH58"/>
<evidence type="ECO:0000259" key="2">
    <source>
        <dbReference type="Pfam" id="PF07484"/>
    </source>
</evidence>
<dbReference type="InterPro" id="IPR011083">
    <property type="entry name" value="Phage_tail_collar_dom"/>
</dbReference>
<accession>A0A4P6YH58</accession>
<dbReference type="InterPro" id="IPR037053">
    <property type="entry name" value="Phage_tail_collar_dom_sf"/>
</dbReference>
<dbReference type="OrthoDB" id="9810174at2"/>
<name>A0A4P6YH58_9FLAO</name>
<sequence>MKKKYILLVLFIISANSIFAQDQLVGEIRLFPFNFVPKGWAKCEGQLIPISQNTALFSLLGTNYGGNGTTNFALPDLRDRMAVGAGQSPGLSAIVLGQSDGNSTITLTPANLPAHTHSVDVKVSSSLGTTSVPSANTSLAAPVQVFNSASRPVAEYNATAPDITLSNNTTSTTGGSLPFSKEQPLLPSVYCIALQGIFPLRN</sequence>
<dbReference type="Gene3D" id="3.90.1340.10">
    <property type="entry name" value="Phage tail collar domain"/>
    <property type="match status" value="1"/>
</dbReference>
<dbReference type="KEGG" id="fnk:E1750_15615"/>
<dbReference type="Pfam" id="PF07484">
    <property type="entry name" value="Collar"/>
    <property type="match status" value="1"/>
</dbReference>
<reference evidence="4" key="1">
    <citation type="submission" date="2019-03" db="EMBL/GenBank/DDBJ databases">
        <title>Flavobacterium sp.</title>
        <authorList>
            <person name="Kim H."/>
        </authorList>
    </citation>
    <scope>NUCLEOTIDE SEQUENCE [LARGE SCALE GENOMIC DNA]</scope>
    <source>
        <strain evidence="4">GS13</strain>
    </source>
</reference>
<evidence type="ECO:0000313" key="3">
    <source>
        <dbReference type="EMBL" id="QBN20165.1"/>
    </source>
</evidence>
<organism evidence="3 4">
    <name type="scientific">Flavobacterium nackdongense</name>
    <dbReference type="NCBI Taxonomy" id="2547394"/>
    <lineage>
        <taxon>Bacteria</taxon>
        <taxon>Pseudomonadati</taxon>
        <taxon>Bacteroidota</taxon>
        <taxon>Flavobacteriia</taxon>
        <taxon>Flavobacteriales</taxon>
        <taxon>Flavobacteriaceae</taxon>
        <taxon>Flavobacterium</taxon>
    </lineage>
</organism>
<dbReference type="EMBL" id="CP037933">
    <property type="protein sequence ID" value="QBN20165.1"/>
    <property type="molecule type" value="Genomic_DNA"/>
</dbReference>
<feature type="chain" id="PRO_5020320821" evidence="1">
    <location>
        <begin position="21"/>
        <end position="202"/>
    </location>
</feature>
<keyword evidence="1" id="KW-0732">Signal</keyword>
<proteinExistence type="predicted"/>
<dbReference type="RefSeq" id="WP_133277667.1">
    <property type="nucleotide sequence ID" value="NZ_CP037933.1"/>
</dbReference>
<dbReference type="Proteomes" id="UP000291124">
    <property type="component" value="Chromosome"/>
</dbReference>
<feature type="signal peptide" evidence="1">
    <location>
        <begin position="1"/>
        <end position="20"/>
    </location>
</feature>
<feature type="domain" description="Phage tail collar" evidence="2">
    <location>
        <begin position="26"/>
        <end position="81"/>
    </location>
</feature>
<evidence type="ECO:0000256" key="1">
    <source>
        <dbReference type="SAM" id="SignalP"/>
    </source>
</evidence>
<gene>
    <name evidence="3" type="ORF">E1750_15615</name>
</gene>
<evidence type="ECO:0000313" key="4">
    <source>
        <dbReference type="Proteomes" id="UP000291124"/>
    </source>
</evidence>
<protein>
    <submittedName>
        <fullName evidence="3">Phage tail protein</fullName>
    </submittedName>
</protein>
<keyword evidence="4" id="KW-1185">Reference proteome</keyword>
<dbReference type="SUPFAM" id="SSF88874">
    <property type="entry name" value="Receptor-binding domain of short tail fibre protein gp12"/>
    <property type="match status" value="1"/>
</dbReference>